<keyword evidence="5" id="KW-0547">Nucleotide-binding</keyword>
<sequence>MNTNLKLSNRPEHTVQKLFEQQVIQNPDSVALVYKDQQLTYKELNEKVNQLAFYLQKRNIGPESMVGVYIERSLEMIVSILGIIKAGGAYVPLDPAYPTKRLKYILKDANIQVLLTQSHLTQWIPKEIDCINIKEHEMNISREKNINPTIEVKPDNLAYVIYTSGSTGKPKGVLIEQKSLCNFIISSINLTKMNSDSRNIQFASLSFDASVFEIFTSLVSGGTLYVCSQHDIMPVEPLTQFLQKNKITHALLPPTVLNLLDESVFKDLQVVISAGSACSEQVAKRWMQNHLFINAYGPTETTVYTVAGIYKGDGAPPIGRSIPNVEVYVLNEAKKLVPIGTVGELYIGGIALARGYLNQPELTKASFIPHPFKNSSNDRLYRTGDLVKYLPDGNIEYIGRADKQVKIRGFRIELGEIETILGNHPDIKEVTVVAQEDSFGDNILVAYIVGEGDTQEWRKHVGVHLPNYMVPAHFIKIESLPLTVNGKVDKDALPAWASIIQTNEGYIAPRNRVEQKMVEIWSEVLGIDSSVIGINDNFFDLGGHSLKIMSTLVKTFSEGWNVTIKDYFELKTINNIAKKIQYGYKVNSHSDTLDIKLTTPPKKLKKTKRHEFSNNSKILLTGATGFLGIHLLEQLLDTTECKIYCLVRGENKQEANNRLLHMLKFYFKNKFVSYQSLVNQRIFIVQGDLAKQNMGLENELYKELHQQISTVIHAAALTKHFGEYSEFERANVQAVKELLAFVGDTKDLHHISTTGVAGQFALNETETIFKESDFYVKQNYKDNVYAKSKFLAEYEIFKAILRGTDATIYRVGNLTNRYIDGQHQYNFTENAFMSKLKFILQYGIVTDVLLSSEVEFTPVDYCSKIITGFVTSNEIHENSKNCVNHIYNHLTLNLNVLVKLLNSMGYPIKVISETEYQQFILELSKDKKKQEDIQNLMTFEEPKDNCYKPINLDSTETQKTLKLLGIQWPIINSEYIQQIINYMTSVTGSNSVAKLFKQSYTLKN</sequence>
<keyword evidence="3" id="KW-0596">Phosphopantetheine</keyword>
<dbReference type="InterPro" id="IPR036291">
    <property type="entry name" value="NAD(P)-bd_dom_sf"/>
</dbReference>
<dbReference type="PROSITE" id="PS50075">
    <property type="entry name" value="CARRIER"/>
    <property type="match status" value="1"/>
</dbReference>
<dbReference type="InterPro" id="IPR000873">
    <property type="entry name" value="AMP-dep_synth/lig_dom"/>
</dbReference>
<evidence type="ECO:0000256" key="6">
    <source>
        <dbReference type="ARBA" id="ARBA00022840"/>
    </source>
</evidence>
<dbReference type="GO" id="GO:0043041">
    <property type="term" value="P:amino acid activation for nonribosomal peptide biosynthetic process"/>
    <property type="evidence" value="ECO:0007669"/>
    <property type="project" value="UniProtKB-ARBA"/>
</dbReference>
<dbReference type="NCBIfam" id="TIGR01733">
    <property type="entry name" value="AA-adenyl-dom"/>
    <property type="match status" value="1"/>
</dbReference>
<dbReference type="Pfam" id="PF13193">
    <property type="entry name" value="AMP-binding_C"/>
    <property type="match status" value="1"/>
</dbReference>
<dbReference type="Pfam" id="PF07993">
    <property type="entry name" value="NAD_binding_4"/>
    <property type="match status" value="1"/>
</dbReference>
<reference evidence="8 9" key="1">
    <citation type="submission" date="2013-01" db="EMBL/GenBank/DDBJ databases">
        <title>The Genome Sequence of Bacillus cereus TIAC219.</title>
        <authorList>
            <consortium name="The Broad Institute Genome Sequencing Platform"/>
            <consortium name="The Broad Institute Genome Sequencing Center for Infectious Disease"/>
            <person name="Feldgarden M."/>
            <person name="Van der Auwera G.A."/>
            <person name="Mahillon J."/>
            <person name="Duprez V."/>
            <person name="Timmery S."/>
            <person name="Mattelet C."/>
            <person name="Dierick K."/>
            <person name="Sun M."/>
            <person name="Yu Z."/>
            <person name="Zhu L."/>
            <person name="Hu X."/>
            <person name="Shank E.B."/>
            <person name="Swiecicka I."/>
            <person name="Hansen B.M."/>
            <person name="Andrup L."/>
            <person name="Walker B."/>
            <person name="Young S.K."/>
            <person name="Zeng Q."/>
            <person name="Gargeya S."/>
            <person name="Fitzgerald M."/>
            <person name="Haas B."/>
            <person name="Abouelleil A."/>
            <person name="Alvarado L."/>
            <person name="Arachchi H.M."/>
            <person name="Berlin A.M."/>
            <person name="Chapman S.B."/>
            <person name="Dewar J."/>
            <person name="Goldberg J."/>
            <person name="Griggs A."/>
            <person name="Gujja S."/>
            <person name="Hansen M."/>
            <person name="Howarth C."/>
            <person name="Imamovic A."/>
            <person name="Larimer J."/>
            <person name="McCowan C."/>
            <person name="Murphy C."/>
            <person name="Neiman D."/>
            <person name="Pearson M."/>
            <person name="Priest M."/>
            <person name="Roberts A."/>
            <person name="Saif S."/>
            <person name="Shea T."/>
            <person name="Sisk P."/>
            <person name="Sykes S."/>
            <person name="Wortman J."/>
            <person name="Nusbaum C."/>
            <person name="Birren B."/>
        </authorList>
    </citation>
    <scope>NUCLEOTIDE SEQUENCE [LARGE SCALE GENOMIC DNA]</scope>
    <source>
        <strain evidence="8 9">TIAC219</strain>
    </source>
</reference>
<dbReference type="FunFam" id="3.30.300.30:FF:000010">
    <property type="entry name" value="Enterobactin synthetase component F"/>
    <property type="match status" value="1"/>
</dbReference>
<keyword evidence="4" id="KW-0597">Phosphoprotein</keyword>
<keyword evidence="6" id="KW-0067">ATP-binding</keyword>
<name>A0ABC9T0Q0_BACCE</name>
<dbReference type="InterPro" id="IPR013120">
    <property type="entry name" value="FAR_NAD-bd"/>
</dbReference>
<dbReference type="InterPro" id="IPR025110">
    <property type="entry name" value="AMP-bd_C"/>
</dbReference>
<dbReference type="FunFam" id="2.30.38.10:FF:000001">
    <property type="entry name" value="Non-ribosomal peptide synthetase PvdI"/>
    <property type="match status" value="1"/>
</dbReference>
<dbReference type="SUPFAM" id="SSF56801">
    <property type="entry name" value="Acetyl-CoA synthetase-like"/>
    <property type="match status" value="1"/>
</dbReference>
<accession>A0ABC9T0Q0</accession>
<dbReference type="Gene3D" id="3.30.300.30">
    <property type="match status" value="1"/>
</dbReference>
<evidence type="ECO:0000256" key="4">
    <source>
        <dbReference type="ARBA" id="ARBA00022553"/>
    </source>
</evidence>
<comment type="caution">
    <text evidence="8">The sequence shown here is derived from an EMBL/GenBank/DDBJ whole genome shotgun (WGS) entry which is preliminary data.</text>
</comment>
<dbReference type="AlphaFoldDB" id="A0ABC9T0Q0"/>
<dbReference type="InterPro" id="IPR045851">
    <property type="entry name" value="AMP-bd_C_sf"/>
</dbReference>
<comment type="similarity">
    <text evidence="2">Belongs to the ATP-dependent AMP-binding enzyme family.</text>
</comment>
<evidence type="ECO:0000313" key="9">
    <source>
        <dbReference type="Proteomes" id="UP000014060"/>
    </source>
</evidence>
<dbReference type="SUPFAM" id="SSF47336">
    <property type="entry name" value="ACP-like"/>
    <property type="match status" value="1"/>
</dbReference>
<dbReference type="SUPFAM" id="SSF51735">
    <property type="entry name" value="NAD(P)-binding Rossmann-fold domains"/>
    <property type="match status" value="1"/>
</dbReference>
<evidence type="ECO:0000256" key="3">
    <source>
        <dbReference type="ARBA" id="ARBA00022450"/>
    </source>
</evidence>
<dbReference type="EMBL" id="AHCJ01000022">
    <property type="protein sequence ID" value="EOQ65861.1"/>
    <property type="molecule type" value="Genomic_DNA"/>
</dbReference>
<feature type="domain" description="Carrier" evidence="7">
    <location>
        <begin position="508"/>
        <end position="584"/>
    </location>
</feature>
<evidence type="ECO:0000313" key="8">
    <source>
        <dbReference type="EMBL" id="EOQ65861.1"/>
    </source>
</evidence>
<dbReference type="Gene3D" id="2.30.38.10">
    <property type="entry name" value="Luciferase, Domain 3"/>
    <property type="match status" value="1"/>
</dbReference>
<comment type="cofactor">
    <cofactor evidence="1">
        <name>pantetheine 4'-phosphate</name>
        <dbReference type="ChEBI" id="CHEBI:47942"/>
    </cofactor>
</comment>
<gene>
    <name evidence="8" type="ORF">IAY_07068</name>
</gene>
<evidence type="ECO:0000256" key="1">
    <source>
        <dbReference type="ARBA" id="ARBA00001957"/>
    </source>
</evidence>
<evidence type="ECO:0000256" key="5">
    <source>
        <dbReference type="ARBA" id="ARBA00022741"/>
    </source>
</evidence>
<evidence type="ECO:0000259" key="7">
    <source>
        <dbReference type="PROSITE" id="PS50075"/>
    </source>
</evidence>
<dbReference type="NCBIfam" id="TIGR01746">
    <property type="entry name" value="Thioester-redct"/>
    <property type="match status" value="1"/>
</dbReference>
<dbReference type="InterPro" id="IPR009081">
    <property type="entry name" value="PP-bd_ACP"/>
</dbReference>
<dbReference type="GO" id="GO:0005524">
    <property type="term" value="F:ATP binding"/>
    <property type="evidence" value="ECO:0007669"/>
    <property type="project" value="UniProtKB-KW"/>
</dbReference>
<dbReference type="Pfam" id="PF00550">
    <property type="entry name" value="PP-binding"/>
    <property type="match status" value="1"/>
</dbReference>
<dbReference type="Pfam" id="PF00501">
    <property type="entry name" value="AMP-binding"/>
    <property type="match status" value="1"/>
</dbReference>
<dbReference type="Gene3D" id="3.40.50.980">
    <property type="match status" value="2"/>
</dbReference>
<dbReference type="PRINTS" id="PR00154">
    <property type="entry name" value="AMPBINDING"/>
</dbReference>
<dbReference type="InterPro" id="IPR010071">
    <property type="entry name" value="AA_adenyl_dom"/>
</dbReference>
<evidence type="ECO:0000256" key="2">
    <source>
        <dbReference type="ARBA" id="ARBA00006432"/>
    </source>
</evidence>
<dbReference type="Proteomes" id="UP000014060">
    <property type="component" value="Unassembled WGS sequence"/>
</dbReference>
<dbReference type="PROSITE" id="PS00455">
    <property type="entry name" value="AMP_BINDING"/>
    <property type="match status" value="1"/>
</dbReference>
<dbReference type="PANTHER" id="PTHR44845">
    <property type="entry name" value="CARRIER DOMAIN-CONTAINING PROTEIN"/>
    <property type="match status" value="1"/>
</dbReference>
<organism evidence="8 9">
    <name type="scientific">Bacillus cereus TIAC219</name>
    <dbReference type="NCBI Taxonomy" id="718222"/>
    <lineage>
        <taxon>Bacteria</taxon>
        <taxon>Bacillati</taxon>
        <taxon>Bacillota</taxon>
        <taxon>Bacilli</taxon>
        <taxon>Bacillales</taxon>
        <taxon>Bacillaceae</taxon>
        <taxon>Bacillus</taxon>
        <taxon>Bacillus cereus group</taxon>
    </lineage>
</organism>
<dbReference type="InterPro" id="IPR020459">
    <property type="entry name" value="AMP-binding"/>
</dbReference>
<proteinExistence type="inferred from homology"/>
<dbReference type="InterPro" id="IPR010080">
    <property type="entry name" value="Thioester_reductase-like_dom"/>
</dbReference>
<dbReference type="FunFam" id="1.10.1200.10:FF:000005">
    <property type="entry name" value="Nonribosomal peptide synthetase 1"/>
    <property type="match status" value="1"/>
</dbReference>
<dbReference type="GO" id="GO:0044550">
    <property type="term" value="P:secondary metabolite biosynthetic process"/>
    <property type="evidence" value="ECO:0007669"/>
    <property type="project" value="UniProtKB-ARBA"/>
</dbReference>
<dbReference type="Gene3D" id="1.10.1200.10">
    <property type="entry name" value="ACP-like"/>
    <property type="match status" value="1"/>
</dbReference>
<dbReference type="FunFam" id="3.40.50.12780:FF:000012">
    <property type="entry name" value="Non-ribosomal peptide synthetase"/>
    <property type="match status" value="1"/>
</dbReference>
<dbReference type="FunFam" id="3.40.50.980:FF:000001">
    <property type="entry name" value="Non-ribosomal peptide synthetase"/>
    <property type="match status" value="1"/>
</dbReference>
<dbReference type="InterPro" id="IPR020845">
    <property type="entry name" value="AMP-binding_CS"/>
</dbReference>
<dbReference type="InterPro" id="IPR036736">
    <property type="entry name" value="ACP-like_sf"/>
</dbReference>
<protein>
    <submittedName>
        <fullName evidence="8">Amino acid adenylation domain-containing protein</fullName>
    </submittedName>
</protein>
<dbReference type="Gene3D" id="3.40.50.720">
    <property type="entry name" value="NAD(P)-binding Rossmann-like Domain"/>
    <property type="match status" value="1"/>
</dbReference>
<dbReference type="PANTHER" id="PTHR44845:SF6">
    <property type="entry name" value="BETA-ALANINE-ACTIVATING ENZYME"/>
    <property type="match status" value="1"/>
</dbReference>